<gene>
    <name evidence="2" type="ORF">BDV98DRAFT_570775</name>
</gene>
<proteinExistence type="predicted"/>
<feature type="region of interest" description="Disordered" evidence="1">
    <location>
        <begin position="56"/>
        <end position="77"/>
    </location>
</feature>
<feature type="compositionally biased region" description="Polar residues" evidence="1">
    <location>
        <begin position="60"/>
        <end position="69"/>
    </location>
</feature>
<name>A0A5C3QDG8_9AGAR</name>
<organism evidence="2 3">
    <name type="scientific">Pterulicium gracile</name>
    <dbReference type="NCBI Taxonomy" id="1884261"/>
    <lineage>
        <taxon>Eukaryota</taxon>
        <taxon>Fungi</taxon>
        <taxon>Dikarya</taxon>
        <taxon>Basidiomycota</taxon>
        <taxon>Agaricomycotina</taxon>
        <taxon>Agaricomycetes</taxon>
        <taxon>Agaricomycetidae</taxon>
        <taxon>Agaricales</taxon>
        <taxon>Pleurotineae</taxon>
        <taxon>Pterulaceae</taxon>
        <taxon>Pterulicium</taxon>
    </lineage>
</organism>
<dbReference type="EMBL" id="ML178832">
    <property type="protein sequence ID" value="TFK99741.1"/>
    <property type="molecule type" value="Genomic_DNA"/>
</dbReference>
<reference evidence="2 3" key="1">
    <citation type="journal article" date="2019" name="Nat. Ecol. Evol.">
        <title>Megaphylogeny resolves global patterns of mushroom evolution.</title>
        <authorList>
            <person name="Varga T."/>
            <person name="Krizsan K."/>
            <person name="Foldi C."/>
            <person name="Dima B."/>
            <person name="Sanchez-Garcia M."/>
            <person name="Sanchez-Ramirez S."/>
            <person name="Szollosi G.J."/>
            <person name="Szarkandi J.G."/>
            <person name="Papp V."/>
            <person name="Albert L."/>
            <person name="Andreopoulos W."/>
            <person name="Angelini C."/>
            <person name="Antonin V."/>
            <person name="Barry K.W."/>
            <person name="Bougher N.L."/>
            <person name="Buchanan P."/>
            <person name="Buyck B."/>
            <person name="Bense V."/>
            <person name="Catcheside P."/>
            <person name="Chovatia M."/>
            <person name="Cooper J."/>
            <person name="Damon W."/>
            <person name="Desjardin D."/>
            <person name="Finy P."/>
            <person name="Geml J."/>
            <person name="Haridas S."/>
            <person name="Hughes K."/>
            <person name="Justo A."/>
            <person name="Karasinski D."/>
            <person name="Kautmanova I."/>
            <person name="Kiss B."/>
            <person name="Kocsube S."/>
            <person name="Kotiranta H."/>
            <person name="LaButti K.M."/>
            <person name="Lechner B.E."/>
            <person name="Liimatainen K."/>
            <person name="Lipzen A."/>
            <person name="Lukacs Z."/>
            <person name="Mihaltcheva S."/>
            <person name="Morgado L.N."/>
            <person name="Niskanen T."/>
            <person name="Noordeloos M.E."/>
            <person name="Ohm R.A."/>
            <person name="Ortiz-Santana B."/>
            <person name="Ovrebo C."/>
            <person name="Racz N."/>
            <person name="Riley R."/>
            <person name="Savchenko A."/>
            <person name="Shiryaev A."/>
            <person name="Soop K."/>
            <person name="Spirin V."/>
            <person name="Szebenyi C."/>
            <person name="Tomsovsky M."/>
            <person name="Tulloss R.E."/>
            <person name="Uehling J."/>
            <person name="Grigoriev I.V."/>
            <person name="Vagvolgyi C."/>
            <person name="Papp T."/>
            <person name="Martin F.M."/>
            <person name="Miettinen O."/>
            <person name="Hibbett D.S."/>
            <person name="Nagy L.G."/>
        </authorList>
    </citation>
    <scope>NUCLEOTIDE SEQUENCE [LARGE SCALE GENOMIC DNA]</scope>
    <source>
        <strain evidence="2 3">CBS 309.79</strain>
    </source>
</reference>
<sequence>MPAHLHRITFEVDSEVSDTTQPEDWIDLFQVHREVEILRFENGLIDVMVLAAISGDQHPRSNSAATQESRLLAGETAEDEKQTLRDWARAQGPCLANLRLIHLENITLTKGEFEDLSHMLRRRAHHGSRTVVVRLGNVEGSGEGSSESLLLEAVVRRGNVQYVKTGEGEDS</sequence>
<dbReference type="Proteomes" id="UP000305067">
    <property type="component" value="Unassembled WGS sequence"/>
</dbReference>
<evidence type="ECO:0000313" key="3">
    <source>
        <dbReference type="Proteomes" id="UP000305067"/>
    </source>
</evidence>
<evidence type="ECO:0000256" key="1">
    <source>
        <dbReference type="SAM" id="MobiDB-lite"/>
    </source>
</evidence>
<protein>
    <submittedName>
        <fullName evidence="2">Uncharacterized protein</fullName>
    </submittedName>
</protein>
<evidence type="ECO:0000313" key="2">
    <source>
        <dbReference type="EMBL" id="TFK99741.1"/>
    </source>
</evidence>
<dbReference type="AlphaFoldDB" id="A0A5C3QDG8"/>
<accession>A0A5C3QDG8</accession>
<keyword evidence="3" id="KW-1185">Reference proteome</keyword>
<feature type="non-terminal residue" evidence="2">
    <location>
        <position position="171"/>
    </location>
</feature>